<feature type="domain" description="HTH gntR-type" evidence="4">
    <location>
        <begin position="24"/>
        <end position="92"/>
    </location>
</feature>
<dbReference type="NCBIfam" id="NF008491">
    <property type="entry name" value="PRK11402.1"/>
    <property type="match status" value="1"/>
</dbReference>
<evidence type="ECO:0000259" key="4">
    <source>
        <dbReference type="PROSITE" id="PS50949"/>
    </source>
</evidence>
<dbReference type="SUPFAM" id="SSF46785">
    <property type="entry name" value="Winged helix' DNA-binding domain"/>
    <property type="match status" value="1"/>
</dbReference>
<dbReference type="PANTHER" id="PTHR44846:SF1">
    <property type="entry name" value="MANNOSYL-D-GLYCERATE TRANSPORT_METABOLISM SYSTEM REPRESSOR MNGR-RELATED"/>
    <property type="match status" value="1"/>
</dbReference>
<evidence type="ECO:0000313" key="6">
    <source>
        <dbReference type="Proteomes" id="UP000182783"/>
    </source>
</evidence>
<dbReference type="Pfam" id="PF00392">
    <property type="entry name" value="GntR"/>
    <property type="match status" value="1"/>
</dbReference>
<gene>
    <name evidence="5" type="ORF">SAMN05216191_113102</name>
</gene>
<dbReference type="InterPro" id="IPR011663">
    <property type="entry name" value="UTRA"/>
</dbReference>
<dbReference type="InterPro" id="IPR036388">
    <property type="entry name" value="WH-like_DNA-bd_sf"/>
</dbReference>
<dbReference type="GO" id="GO:0045892">
    <property type="term" value="P:negative regulation of DNA-templated transcription"/>
    <property type="evidence" value="ECO:0007669"/>
    <property type="project" value="TreeGrafter"/>
</dbReference>
<dbReference type="Gene3D" id="3.40.1410.10">
    <property type="entry name" value="Chorismate lyase-like"/>
    <property type="match status" value="1"/>
</dbReference>
<reference evidence="5 6" key="1">
    <citation type="submission" date="2016-10" db="EMBL/GenBank/DDBJ databases">
        <authorList>
            <person name="de Groot N.N."/>
        </authorList>
    </citation>
    <scope>NUCLEOTIDE SEQUENCE [LARGE SCALE GENOMIC DNA]</scope>
    <source>
        <strain evidence="5 6">CGMCC 1.10239</strain>
    </source>
</reference>
<dbReference type="SMART" id="SM00866">
    <property type="entry name" value="UTRA"/>
    <property type="match status" value="1"/>
</dbReference>
<dbReference type="InterPro" id="IPR050679">
    <property type="entry name" value="Bact_HTH_transcr_reg"/>
</dbReference>
<dbReference type="InterPro" id="IPR036390">
    <property type="entry name" value="WH_DNA-bd_sf"/>
</dbReference>
<evidence type="ECO:0000256" key="2">
    <source>
        <dbReference type="ARBA" id="ARBA00023125"/>
    </source>
</evidence>
<keyword evidence="1" id="KW-0805">Transcription regulation</keyword>
<evidence type="ECO:0000256" key="3">
    <source>
        <dbReference type="ARBA" id="ARBA00023163"/>
    </source>
</evidence>
<dbReference type="SUPFAM" id="SSF64288">
    <property type="entry name" value="Chorismate lyase-like"/>
    <property type="match status" value="1"/>
</dbReference>
<evidence type="ECO:0000256" key="1">
    <source>
        <dbReference type="ARBA" id="ARBA00023015"/>
    </source>
</evidence>
<dbReference type="FunFam" id="1.10.10.10:FF:000079">
    <property type="entry name" value="GntR family transcriptional regulator"/>
    <property type="match status" value="1"/>
</dbReference>
<dbReference type="CDD" id="cd07377">
    <property type="entry name" value="WHTH_GntR"/>
    <property type="match status" value="1"/>
</dbReference>
<dbReference type="InterPro" id="IPR000524">
    <property type="entry name" value="Tscrpt_reg_HTH_GntR"/>
</dbReference>
<dbReference type="Proteomes" id="UP000182783">
    <property type="component" value="Unassembled WGS sequence"/>
</dbReference>
<dbReference type="InterPro" id="IPR028978">
    <property type="entry name" value="Chorismate_lyase_/UTRA_dom_sf"/>
</dbReference>
<dbReference type="AlphaFoldDB" id="A0A1G9TLD9"/>
<keyword evidence="3" id="KW-0804">Transcription</keyword>
<dbReference type="GO" id="GO:0003700">
    <property type="term" value="F:DNA-binding transcription factor activity"/>
    <property type="evidence" value="ECO:0007669"/>
    <property type="project" value="InterPro"/>
</dbReference>
<dbReference type="EMBL" id="FNGM01000013">
    <property type="protein sequence ID" value="SDM48639.1"/>
    <property type="molecule type" value="Genomic_DNA"/>
</dbReference>
<sequence length="257" mass="29668">MYNTYYTLMDKDEFAMNLNPSTPQPLYMQIRQMLKNDIQNGRYKPDEQIPTEAELCDTYSVSRITIRKAIEELVREGTLTRIPRRGTFVASNKFHNELLSVSGFSEFSHQLGMIPNSRILRSEVIPASEEVAGHLLIEEGSPVLELERLMYVDDRPLFYDIAHYSLTRFPDLEKKIAMKESTYKILSEDYHTEIVSNDKIIDVIGATKDYAKFLECDIGANLFRILKIAFDANDEPVHLSTFMCETNRVNLTVHRAK</sequence>
<dbReference type="SMART" id="SM00345">
    <property type="entry name" value="HTH_GNTR"/>
    <property type="match status" value="1"/>
</dbReference>
<dbReference type="Gene3D" id="1.10.10.10">
    <property type="entry name" value="Winged helix-like DNA-binding domain superfamily/Winged helix DNA-binding domain"/>
    <property type="match status" value="1"/>
</dbReference>
<dbReference type="GO" id="GO:0003677">
    <property type="term" value="F:DNA binding"/>
    <property type="evidence" value="ECO:0007669"/>
    <property type="project" value="UniProtKB-KW"/>
</dbReference>
<organism evidence="5 6">
    <name type="scientific">Paenibacillus jilunlii</name>
    <dbReference type="NCBI Taxonomy" id="682956"/>
    <lineage>
        <taxon>Bacteria</taxon>
        <taxon>Bacillati</taxon>
        <taxon>Bacillota</taxon>
        <taxon>Bacilli</taxon>
        <taxon>Bacillales</taxon>
        <taxon>Paenibacillaceae</taxon>
        <taxon>Paenibacillus</taxon>
    </lineage>
</organism>
<dbReference type="PROSITE" id="PS50949">
    <property type="entry name" value="HTH_GNTR"/>
    <property type="match status" value="1"/>
</dbReference>
<evidence type="ECO:0000313" key="5">
    <source>
        <dbReference type="EMBL" id="SDM48639.1"/>
    </source>
</evidence>
<proteinExistence type="predicted"/>
<dbReference type="Pfam" id="PF07702">
    <property type="entry name" value="UTRA"/>
    <property type="match status" value="1"/>
</dbReference>
<accession>A0A1G9TLD9</accession>
<name>A0A1G9TLD9_9BACL</name>
<protein>
    <submittedName>
        <fullName evidence="5">Transcriptional regulator, GntR family</fullName>
    </submittedName>
</protein>
<dbReference type="PRINTS" id="PR00035">
    <property type="entry name" value="HTHGNTR"/>
</dbReference>
<keyword evidence="2" id="KW-0238">DNA-binding</keyword>
<dbReference type="PANTHER" id="PTHR44846">
    <property type="entry name" value="MANNOSYL-D-GLYCERATE TRANSPORT/METABOLISM SYSTEM REPRESSOR MNGR-RELATED"/>
    <property type="match status" value="1"/>
</dbReference>